<reference evidence="1" key="1">
    <citation type="submission" date="2023-04" db="EMBL/GenBank/DDBJ databases">
        <title>Aspergillus oryzae NBRC 4228.</title>
        <authorList>
            <person name="Ichikawa N."/>
            <person name="Sato H."/>
            <person name="Tonouchi N."/>
        </authorList>
    </citation>
    <scope>NUCLEOTIDE SEQUENCE</scope>
    <source>
        <strain evidence="1">NBRC 4228</strain>
    </source>
</reference>
<dbReference type="AlphaFoldDB" id="A0AAN4YSB2"/>
<evidence type="ECO:0000313" key="2">
    <source>
        <dbReference type="Proteomes" id="UP001165205"/>
    </source>
</evidence>
<protein>
    <submittedName>
        <fullName evidence="1">Unnamed protein product</fullName>
    </submittedName>
</protein>
<accession>A0AAN4YSB2</accession>
<name>A0AAN4YSB2_ASPOZ</name>
<dbReference type="EMBL" id="BSYA01000131">
    <property type="protein sequence ID" value="GMG34069.1"/>
    <property type="molecule type" value="Genomic_DNA"/>
</dbReference>
<comment type="caution">
    <text evidence="1">The sequence shown here is derived from an EMBL/GenBank/DDBJ whole genome shotgun (WGS) entry which is preliminary data.</text>
</comment>
<gene>
    <name evidence="1" type="ORF">Aory04_000948000</name>
</gene>
<proteinExistence type="predicted"/>
<organism evidence="1 2">
    <name type="scientific">Aspergillus oryzae</name>
    <name type="common">Yellow koji mold</name>
    <dbReference type="NCBI Taxonomy" id="5062"/>
    <lineage>
        <taxon>Eukaryota</taxon>
        <taxon>Fungi</taxon>
        <taxon>Dikarya</taxon>
        <taxon>Ascomycota</taxon>
        <taxon>Pezizomycotina</taxon>
        <taxon>Eurotiomycetes</taxon>
        <taxon>Eurotiomycetidae</taxon>
        <taxon>Eurotiales</taxon>
        <taxon>Aspergillaceae</taxon>
        <taxon>Aspergillus</taxon>
        <taxon>Aspergillus subgen. Circumdati</taxon>
    </lineage>
</organism>
<dbReference type="Proteomes" id="UP001165205">
    <property type="component" value="Unassembled WGS sequence"/>
</dbReference>
<evidence type="ECO:0000313" key="1">
    <source>
        <dbReference type="EMBL" id="GMG34069.1"/>
    </source>
</evidence>
<sequence length="87" mass="9390">MAPITEEAVSGLKDIIGKLEARVEELESRLSNGSKPKSVAEHMRMVLMGPPGAGMIYDFPFPDIFGLKCFGILTSPQTRQGHPGTCT</sequence>